<organism evidence="2 3">
    <name type="scientific">Megasphaera vaginalis</name>
    <name type="common">ex Srinivasan et al. 2021</name>
    <dbReference type="NCBI Taxonomy" id="1111454"/>
    <lineage>
        <taxon>Bacteria</taxon>
        <taxon>Bacillati</taxon>
        <taxon>Bacillota</taxon>
        <taxon>Negativicutes</taxon>
        <taxon>Veillonellales</taxon>
        <taxon>Veillonellaceae</taxon>
        <taxon>Megasphaera</taxon>
    </lineage>
</organism>
<dbReference type="PANTHER" id="PTHR42855">
    <property type="entry name" value="ABC TRANSPORTER ATP-BINDING SUBUNIT"/>
    <property type="match status" value="1"/>
</dbReference>
<dbReference type="GO" id="GO:0016887">
    <property type="term" value="F:ATP hydrolysis activity"/>
    <property type="evidence" value="ECO:0007669"/>
    <property type="project" value="InterPro"/>
</dbReference>
<dbReference type="Gene3D" id="3.40.50.300">
    <property type="entry name" value="P-loop containing nucleotide triphosphate hydrolases"/>
    <property type="match status" value="1"/>
</dbReference>
<comment type="caution">
    <text evidence="2">The sequence shown here is derived from an EMBL/GenBank/DDBJ whole genome shotgun (WGS) entry which is preliminary data.</text>
</comment>
<dbReference type="InterPro" id="IPR051309">
    <property type="entry name" value="ABCF_ATPase"/>
</dbReference>
<sequence length="104" mass="11921">MQKLSVTELTAPVGALSGGQRKRLGLARALIMPCDLLILDEPTNHLDELTIIWLEEYLRNSKSAILVSTHDRYFLDHIVTSIVELDDRRLYSYEGNYGDYLLLR</sequence>
<proteinExistence type="predicted"/>
<dbReference type="PATRIC" id="fig|1111454.3.peg.377"/>
<dbReference type="STRING" id="1111454.HMPREF1250_2046"/>
<gene>
    <name evidence="2" type="ORF">HMPREF1250_2046</name>
</gene>
<feature type="domain" description="ABC transporter" evidence="1">
    <location>
        <begin position="8"/>
        <end position="44"/>
    </location>
</feature>
<name>U7URE1_9FIRM</name>
<protein>
    <submittedName>
        <fullName evidence="2">ABC transporter, ATP-binding domain protein</fullName>
    </submittedName>
</protein>
<reference evidence="2 3" key="1">
    <citation type="submission" date="2013-09" db="EMBL/GenBank/DDBJ databases">
        <authorList>
            <person name="Durkin A.S."/>
            <person name="Haft D.R."/>
            <person name="McCorrison J."/>
            <person name="Torralba M."/>
            <person name="Gillis M."/>
            <person name="Haft D.H."/>
            <person name="Methe B."/>
            <person name="Sutton G."/>
            <person name="Nelson K.E."/>
        </authorList>
    </citation>
    <scope>NUCLEOTIDE SEQUENCE [LARGE SCALE GENOMIC DNA]</scope>
    <source>
        <strain evidence="2 3">BV3C16-1</strain>
    </source>
</reference>
<dbReference type="GO" id="GO:0005524">
    <property type="term" value="F:ATP binding"/>
    <property type="evidence" value="ECO:0007669"/>
    <property type="project" value="UniProtKB-KW"/>
</dbReference>
<dbReference type="Pfam" id="PF00005">
    <property type="entry name" value="ABC_tran"/>
    <property type="match status" value="1"/>
</dbReference>
<keyword evidence="3" id="KW-1185">Reference proteome</keyword>
<evidence type="ECO:0000313" key="3">
    <source>
        <dbReference type="Proteomes" id="UP000017090"/>
    </source>
</evidence>
<dbReference type="SUPFAM" id="SSF52540">
    <property type="entry name" value="P-loop containing nucleoside triphosphate hydrolases"/>
    <property type="match status" value="1"/>
</dbReference>
<keyword evidence="2" id="KW-0067">ATP-binding</keyword>
<keyword evidence="2" id="KW-0547">Nucleotide-binding</keyword>
<evidence type="ECO:0000259" key="1">
    <source>
        <dbReference type="Pfam" id="PF00005"/>
    </source>
</evidence>
<accession>U7URE1</accession>
<dbReference type="InterPro" id="IPR027417">
    <property type="entry name" value="P-loop_NTPase"/>
</dbReference>
<dbReference type="eggNOG" id="COG0488">
    <property type="taxonomic scope" value="Bacteria"/>
</dbReference>
<dbReference type="AlphaFoldDB" id="U7URE1"/>
<dbReference type="EMBL" id="AWXA01000007">
    <property type="protein sequence ID" value="ERT61895.1"/>
    <property type="molecule type" value="Genomic_DNA"/>
</dbReference>
<dbReference type="InterPro" id="IPR003439">
    <property type="entry name" value="ABC_transporter-like_ATP-bd"/>
</dbReference>
<dbReference type="PANTHER" id="PTHR42855:SF1">
    <property type="entry name" value="ABC TRANSPORTER DOMAIN-CONTAINING PROTEIN"/>
    <property type="match status" value="1"/>
</dbReference>
<dbReference type="Proteomes" id="UP000017090">
    <property type="component" value="Unassembled WGS sequence"/>
</dbReference>
<evidence type="ECO:0000313" key="2">
    <source>
        <dbReference type="EMBL" id="ERT61895.1"/>
    </source>
</evidence>